<feature type="domain" description="Rab-GAP TBC" evidence="4">
    <location>
        <begin position="253"/>
        <end position="477"/>
    </location>
</feature>
<evidence type="ECO:0000259" key="4">
    <source>
        <dbReference type="PROSITE" id="PS50086"/>
    </source>
</evidence>
<sequence>MSDAAKNRVIALGTKFNCVERSQDPLSVQFEGSSKKSFWKRNTSKLPGSIKPVISESHHVQDSSAVPNTSGPSGLVTSKSSTSNQGTGVKGKPKSMSFQEFDSKMDDAWADCEDDILKTGAHHEQKEAQGQTRTRTISGGEIRAGFTANPEDLKTTSPEHELKKEGSKISRPSPLSILTRHKNQSSSKTGKQTSPPTTPSPPPPVQAPRPPSPIQAVKLEVMDQEIYKLEKFGKLLAGPNTDLEAVRKLSWSGIPTAVRPTTWQLLSGYLPANIDRRQATLDRKREEYHNFVKRYYPTRYEDTYQDTFRQIHIDIPRMNPLIPLFQQPLVQEIFERILYIWAIRHPASGYVQGMNDLVTPFFVVFLSAYVDGDLENFDIPTLRPVVLDTIEADSFWCLSKLLDGIQDNYTFAQPGIQMKVNALRELVKRIDEPLHKHLIENNVEYLQFAFRWMNNILMREMPLRCTIRLWDTYLSEEDGFATFHLYVCAAFLTNFSKEIMTKKDFQFLMVLLQNLPTTNWSDQDVGLILAEAFRLKYMFADAPKHLQSK</sequence>
<feature type="region of interest" description="Disordered" evidence="3">
    <location>
        <begin position="30"/>
        <end position="102"/>
    </location>
</feature>
<organism evidence="5 6">
    <name type="scientific">Actinia tenebrosa</name>
    <name type="common">Australian red waratah sea anemone</name>
    <dbReference type="NCBI Taxonomy" id="6105"/>
    <lineage>
        <taxon>Eukaryota</taxon>
        <taxon>Metazoa</taxon>
        <taxon>Cnidaria</taxon>
        <taxon>Anthozoa</taxon>
        <taxon>Hexacorallia</taxon>
        <taxon>Actiniaria</taxon>
        <taxon>Actiniidae</taxon>
        <taxon>Actinia</taxon>
    </lineage>
</organism>
<dbReference type="InParanoid" id="A0A6P8I9U0"/>
<proteinExistence type="predicted"/>
<dbReference type="Gene3D" id="1.10.8.270">
    <property type="entry name" value="putative rabgap domain of human tbc1 domain family member 14 like domains"/>
    <property type="match status" value="1"/>
</dbReference>
<dbReference type="PANTHER" id="PTHR22957:SF26">
    <property type="entry name" value="LD44506P"/>
    <property type="match status" value="1"/>
</dbReference>
<dbReference type="PANTHER" id="PTHR22957">
    <property type="entry name" value="TBC1 DOMAIN FAMILY MEMBER GTPASE-ACTIVATING PROTEIN"/>
    <property type="match status" value="1"/>
</dbReference>
<dbReference type="SUPFAM" id="SSF47923">
    <property type="entry name" value="Ypt/Rab-GAP domain of gyp1p"/>
    <property type="match status" value="2"/>
</dbReference>
<feature type="compositionally biased region" description="Pro residues" evidence="3">
    <location>
        <begin position="196"/>
        <end position="212"/>
    </location>
</feature>
<dbReference type="Pfam" id="PF00566">
    <property type="entry name" value="RabGAP-TBC"/>
    <property type="match status" value="1"/>
</dbReference>
<dbReference type="GeneID" id="116297778"/>
<dbReference type="KEGG" id="aten:116297778"/>
<dbReference type="FunCoup" id="A0A6P8I9U0">
    <property type="interactions" value="2824"/>
</dbReference>
<evidence type="ECO:0000256" key="2">
    <source>
        <dbReference type="ARBA" id="ARBA00043879"/>
    </source>
</evidence>
<dbReference type="InterPro" id="IPR035969">
    <property type="entry name" value="Rab-GAP_TBC_sf"/>
</dbReference>
<evidence type="ECO:0000256" key="1">
    <source>
        <dbReference type="ARBA" id="ARBA00022468"/>
    </source>
</evidence>
<dbReference type="FunFam" id="1.10.472.80:FF:000001">
    <property type="entry name" value="TBC1 domain family member 22B"/>
    <property type="match status" value="1"/>
</dbReference>
<dbReference type="RefSeq" id="XP_031561927.1">
    <property type="nucleotide sequence ID" value="XM_031706067.1"/>
</dbReference>
<feature type="compositionally biased region" description="Polar residues" evidence="3">
    <location>
        <begin position="128"/>
        <end position="137"/>
    </location>
</feature>
<feature type="region of interest" description="Disordered" evidence="3">
    <location>
        <begin position="120"/>
        <end position="212"/>
    </location>
</feature>
<gene>
    <name evidence="6" type="primary">LOC116297778</name>
</gene>
<evidence type="ECO:0000313" key="5">
    <source>
        <dbReference type="Proteomes" id="UP000515163"/>
    </source>
</evidence>
<feature type="compositionally biased region" description="Polar residues" evidence="3">
    <location>
        <begin position="62"/>
        <end position="87"/>
    </location>
</feature>
<dbReference type="SMART" id="SM00164">
    <property type="entry name" value="TBC"/>
    <property type="match status" value="1"/>
</dbReference>
<accession>A0A6P8I9U0</accession>
<dbReference type="OrthoDB" id="26371at2759"/>
<evidence type="ECO:0000313" key="6">
    <source>
        <dbReference type="RefSeq" id="XP_031561927.1"/>
    </source>
</evidence>
<feature type="compositionally biased region" description="Low complexity" evidence="3">
    <location>
        <begin position="184"/>
        <end position="195"/>
    </location>
</feature>
<comment type="function">
    <text evidence="2">May act as a GTPase-activating protein for Rab family protein(s).</text>
</comment>
<evidence type="ECO:0000256" key="3">
    <source>
        <dbReference type="SAM" id="MobiDB-lite"/>
    </source>
</evidence>
<dbReference type="Gene3D" id="1.10.472.80">
    <property type="entry name" value="Ypt/Rab-GAP domain of gyp1p, domain 3"/>
    <property type="match status" value="1"/>
</dbReference>
<name>A0A6P8I9U0_ACTTE</name>
<dbReference type="GO" id="GO:0005096">
    <property type="term" value="F:GTPase activator activity"/>
    <property type="evidence" value="ECO:0007669"/>
    <property type="project" value="UniProtKB-KW"/>
</dbReference>
<dbReference type="PROSITE" id="PS50086">
    <property type="entry name" value="TBC_RABGAP"/>
    <property type="match status" value="1"/>
</dbReference>
<dbReference type="GO" id="GO:0071889">
    <property type="term" value="F:14-3-3 protein binding"/>
    <property type="evidence" value="ECO:0007669"/>
    <property type="project" value="UniProtKB-ARBA"/>
</dbReference>
<keyword evidence="5" id="KW-1185">Reference proteome</keyword>
<dbReference type="Proteomes" id="UP000515163">
    <property type="component" value="Unplaced"/>
</dbReference>
<dbReference type="FunFam" id="1.10.8.270:FF:000004">
    <property type="entry name" value="TBC1 domain family, member 22B"/>
    <property type="match status" value="1"/>
</dbReference>
<feature type="compositionally biased region" description="Basic and acidic residues" evidence="3">
    <location>
        <begin position="151"/>
        <end position="168"/>
    </location>
</feature>
<keyword evidence="1" id="KW-0343">GTPase activation</keyword>
<reference evidence="6" key="1">
    <citation type="submission" date="2025-08" db="UniProtKB">
        <authorList>
            <consortium name="RefSeq"/>
        </authorList>
    </citation>
    <scope>IDENTIFICATION</scope>
    <source>
        <tissue evidence="6">Tentacle</tissue>
    </source>
</reference>
<dbReference type="AlphaFoldDB" id="A0A6P8I9U0"/>
<dbReference type="InterPro" id="IPR000195">
    <property type="entry name" value="Rab-GAP-TBC_dom"/>
</dbReference>
<protein>
    <submittedName>
        <fullName evidence="6">TBC1 domain family member 22B-like isoform X1</fullName>
    </submittedName>
</protein>